<protein>
    <recommendedName>
        <fullName evidence="4">CS1 type fimbrial major subunit</fullName>
    </recommendedName>
</protein>
<evidence type="ECO:0000313" key="3">
    <source>
        <dbReference type="Proteomes" id="UP000753961"/>
    </source>
</evidence>
<sequence>MKKAIFITVLTLGMIVSAYLCGTAQNHSATTSVKINLSDVISIDKGSAAIGGVVEFNYLTAEDYNSTKTASVPTSLIVTSSKSFDIDVKANGANFEKGNDFIPVNVLTIKPVTGGPNPMNGTPSNVVLSAADQKLVSGADVGGALVLELDYEIPQSRSSSVDMMGKPSGTYTQTVTYTATAR</sequence>
<dbReference type="RefSeq" id="WP_222579518.1">
    <property type="nucleotide sequence ID" value="NZ_JAHVHU010000007.1"/>
</dbReference>
<accession>A0A953HT82</accession>
<organism evidence="2 3">
    <name type="scientific">Membranihabitans marinus</name>
    <dbReference type="NCBI Taxonomy" id="1227546"/>
    <lineage>
        <taxon>Bacteria</taxon>
        <taxon>Pseudomonadati</taxon>
        <taxon>Bacteroidota</taxon>
        <taxon>Saprospiria</taxon>
        <taxon>Saprospirales</taxon>
        <taxon>Saprospiraceae</taxon>
        <taxon>Membranihabitans</taxon>
    </lineage>
</organism>
<feature type="signal peptide" evidence="1">
    <location>
        <begin position="1"/>
        <end position="18"/>
    </location>
</feature>
<evidence type="ECO:0000313" key="2">
    <source>
        <dbReference type="EMBL" id="MBY5957980.1"/>
    </source>
</evidence>
<reference evidence="2" key="1">
    <citation type="submission" date="2021-06" db="EMBL/GenBank/DDBJ databases">
        <title>44 bacteria genomes isolated from Dapeng, Shenzhen.</title>
        <authorList>
            <person name="Zheng W."/>
            <person name="Yu S."/>
            <person name="Huang Y."/>
        </authorList>
    </citation>
    <scope>NUCLEOTIDE SEQUENCE</scope>
    <source>
        <strain evidence="2">DP5N28-2</strain>
    </source>
</reference>
<keyword evidence="1" id="KW-0732">Signal</keyword>
<dbReference type="EMBL" id="JAHVHU010000007">
    <property type="protein sequence ID" value="MBY5957980.1"/>
    <property type="molecule type" value="Genomic_DNA"/>
</dbReference>
<proteinExistence type="predicted"/>
<evidence type="ECO:0000256" key="1">
    <source>
        <dbReference type="SAM" id="SignalP"/>
    </source>
</evidence>
<name>A0A953HT82_9BACT</name>
<evidence type="ECO:0008006" key="4">
    <source>
        <dbReference type="Google" id="ProtNLM"/>
    </source>
</evidence>
<dbReference type="AlphaFoldDB" id="A0A953HT82"/>
<gene>
    <name evidence="2" type="ORF">KUV50_07560</name>
</gene>
<feature type="chain" id="PRO_5037167579" description="CS1 type fimbrial major subunit" evidence="1">
    <location>
        <begin position="19"/>
        <end position="182"/>
    </location>
</feature>
<comment type="caution">
    <text evidence="2">The sequence shown here is derived from an EMBL/GenBank/DDBJ whole genome shotgun (WGS) entry which is preliminary data.</text>
</comment>
<keyword evidence="3" id="KW-1185">Reference proteome</keyword>
<dbReference type="Proteomes" id="UP000753961">
    <property type="component" value="Unassembled WGS sequence"/>
</dbReference>